<protein>
    <submittedName>
        <fullName evidence="2">ABC transporter inner membrane protein</fullName>
    </submittedName>
</protein>
<feature type="transmembrane region" description="Helical" evidence="1">
    <location>
        <begin position="137"/>
        <end position="158"/>
    </location>
</feature>
<dbReference type="GeneID" id="84573056"/>
<feature type="transmembrane region" description="Helical" evidence="1">
    <location>
        <begin position="21"/>
        <end position="42"/>
    </location>
</feature>
<evidence type="ECO:0000256" key="1">
    <source>
        <dbReference type="SAM" id="Phobius"/>
    </source>
</evidence>
<evidence type="ECO:0000313" key="3">
    <source>
        <dbReference type="Proteomes" id="UP000249886"/>
    </source>
</evidence>
<accession>A0A6H9XFK5</accession>
<feature type="transmembrane region" description="Helical" evidence="1">
    <location>
        <begin position="54"/>
        <end position="75"/>
    </location>
</feature>
<sequence>MSAFFNAVRSETLKFTSLTSFWVYLAALIASLVGPIFIYTMFAAGPKPVGWDVVTMGGPVFTLIATVFMASAVAGEVETRMNAHAFLTQDRRGLWLGARILVAMTILLAAYIAAMVLTILVLLVMGLNLDLSNLVPLYSSVGSLIMVGLLTAGVSGMLGSRLGGMTLMVLWNMMLTSLVSYAAHMSPKLVFLWLLEPANRMEQLANQLVHTSGLPSGWDLASMQPMVFNIGVILVWLVGMVFGAFVVNARRDVR</sequence>
<proteinExistence type="predicted"/>
<gene>
    <name evidence="2" type="ORF">NCTC10254_00509</name>
</gene>
<feature type="transmembrane region" description="Helical" evidence="1">
    <location>
        <begin position="226"/>
        <end position="247"/>
    </location>
</feature>
<feature type="transmembrane region" description="Helical" evidence="1">
    <location>
        <begin position="165"/>
        <end position="183"/>
    </location>
</feature>
<dbReference type="AlphaFoldDB" id="A0A6H9XFK5"/>
<dbReference type="RefSeq" id="WP_005524606.1">
    <property type="nucleotide sequence ID" value="NZ_CP050134.2"/>
</dbReference>
<evidence type="ECO:0000313" key="2">
    <source>
        <dbReference type="EMBL" id="SPW24143.1"/>
    </source>
</evidence>
<feature type="transmembrane region" description="Helical" evidence="1">
    <location>
        <begin position="96"/>
        <end position="125"/>
    </location>
</feature>
<comment type="caution">
    <text evidence="2">The sequence shown here is derived from an EMBL/GenBank/DDBJ whole genome shotgun (WGS) entry which is preliminary data.</text>
</comment>
<dbReference type="EMBL" id="UARK01000001">
    <property type="protein sequence ID" value="SPW24143.1"/>
    <property type="molecule type" value="Genomic_DNA"/>
</dbReference>
<reference evidence="2 3" key="1">
    <citation type="submission" date="2018-06" db="EMBL/GenBank/DDBJ databases">
        <authorList>
            <consortium name="Pathogen Informatics"/>
            <person name="Doyle S."/>
        </authorList>
    </citation>
    <scope>NUCLEOTIDE SEQUENCE [LARGE SCALE GENOMIC DNA]</scope>
    <source>
        <strain evidence="2 3">NCTC10254</strain>
    </source>
</reference>
<dbReference type="Proteomes" id="UP000249886">
    <property type="component" value="Unassembled WGS sequence"/>
</dbReference>
<keyword evidence="1" id="KW-0472">Membrane</keyword>
<keyword evidence="1" id="KW-1133">Transmembrane helix</keyword>
<name>A0A6H9XFK5_9CORY</name>
<keyword evidence="1" id="KW-0812">Transmembrane</keyword>
<organism evidence="2 3">
    <name type="scientific">Corynebacterium matruchotii</name>
    <dbReference type="NCBI Taxonomy" id="43768"/>
    <lineage>
        <taxon>Bacteria</taxon>
        <taxon>Bacillati</taxon>
        <taxon>Actinomycetota</taxon>
        <taxon>Actinomycetes</taxon>
        <taxon>Mycobacteriales</taxon>
        <taxon>Corynebacteriaceae</taxon>
        <taxon>Corynebacterium</taxon>
    </lineage>
</organism>